<keyword evidence="9 12" id="KW-0326">Glycosidase</keyword>
<dbReference type="Gene3D" id="2.160.20.10">
    <property type="entry name" value="Single-stranded right-handed beta-helix, Pectin lyase-like"/>
    <property type="match status" value="1"/>
</dbReference>
<evidence type="ECO:0000256" key="4">
    <source>
        <dbReference type="ARBA" id="ARBA00022512"/>
    </source>
</evidence>
<evidence type="ECO:0000256" key="12">
    <source>
        <dbReference type="RuleBase" id="RU361169"/>
    </source>
</evidence>
<evidence type="ECO:0000256" key="10">
    <source>
        <dbReference type="ARBA" id="ARBA00023316"/>
    </source>
</evidence>
<evidence type="ECO:0000256" key="13">
    <source>
        <dbReference type="SAM" id="SignalP"/>
    </source>
</evidence>
<accession>A0AAW1YEM1</accession>
<dbReference type="SMART" id="SM00710">
    <property type="entry name" value="PbH1"/>
    <property type="match status" value="4"/>
</dbReference>
<comment type="caution">
    <text evidence="14">The sequence shown here is derived from an EMBL/GenBank/DDBJ whole genome shotgun (WGS) entry which is preliminary data.</text>
</comment>
<dbReference type="SUPFAM" id="SSF51126">
    <property type="entry name" value="Pectin lyase-like"/>
    <property type="match status" value="1"/>
</dbReference>
<evidence type="ECO:0000313" key="14">
    <source>
        <dbReference type="EMBL" id="KAK9947569.1"/>
    </source>
</evidence>
<dbReference type="EMBL" id="JBEDUW010000001">
    <property type="protein sequence ID" value="KAK9947569.1"/>
    <property type="molecule type" value="Genomic_DNA"/>
</dbReference>
<evidence type="ECO:0000256" key="6">
    <source>
        <dbReference type="ARBA" id="ARBA00022729"/>
    </source>
</evidence>
<reference evidence="14 15" key="1">
    <citation type="journal article" date="2023" name="G3 (Bethesda)">
        <title>A chromosome-length genome assembly and annotation of blackberry (Rubus argutus, cv. 'Hillquist').</title>
        <authorList>
            <person name="Bruna T."/>
            <person name="Aryal R."/>
            <person name="Dudchenko O."/>
            <person name="Sargent D.J."/>
            <person name="Mead D."/>
            <person name="Buti M."/>
            <person name="Cavallini A."/>
            <person name="Hytonen T."/>
            <person name="Andres J."/>
            <person name="Pham M."/>
            <person name="Weisz D."/>
            <person name="Mascagni F."/>
            <person name="Usai G."/>
            <person name="Natali L."/>
            <person name="Bassil N."/>
            <person name="Fernandez G.E."/>
            <person name="Lomsadze A."/>
            <person name="Armour M."/>
            <person name="Olukolu B."/>
            <person name="Poorten T."/>
            <person name="Britton C."/>
            <person name="Davik J."/>
            <person name="Ashrafi H."/>
            <person name="Aiden E.L."/>
            <person name="Borodovsky M."/>
            <person name="Worthington M."/>
        </authorList>
    </citation>
    <scope>NUCLEOTIDE SEQUENCE [LARGE SCALE GENOMIC DNA]</scope>
    <source>
        <strain evidence="14">PI 553951</strain>
    </source>
</reference>
<dbReference type="AlphaFoldDB" id="A0AAW1YEM1"/>
<feature type="chain" id="PRO_5043553636" description="endo-polygalacturonase" evidence="13">
    <location>
        <begin position="23"/>
        <end position="411"/>
    </location>
</feature>
<feature type="signal peptide" evidence="13">
    <location>
        <begin position="1"/>
        <end position="22"/>
    </location>
</feature>
<keyword evidence="7" id="KW-0677">Repeat</keyword>
<dbReference type="Pfam" id="PF00295">
    <property type="entry name" value="Glyco_hydro_28"/>
    <property type="match status" value="1"/>
</dbReference>
<dbReference type="FunFam" id="2.160.20.10:FF:000032">
    <property type="entry name" value="Pectin lyase-like superfamily protein"/>
    <property type="match status" value="1"/>
</dbReference>
<evidence type="ECO:0000256" key="9">
    <source>
        <dbReference type="ARBA" id="ARBA00023295"/>
    </source>
</evidence>
<dbReference type="GO" id="GO:0004650">
    <property type="term" value="F:polygalacturonase activity"/>
    <property type="evidence" value="ECO:0007669"/>
    <property type="project" value="UniProtKB-EC"/>
</dbReference>
<dbReference type="InterPro" id="IPR012334">
    <property type="entry name" value="Pectin_lyas_fold"/>
</dbReference>
<keyword evidence="6 13" id="KW-0732">Signal</keyword>
<keyword evidence="8 12" id="KW-0378">Hydrolase</keyword>
<evidence type="ECO:0000313" key="15">
    <source>
        <dbReference type="Proteomes" id="UP001457282"/>
    </source>
</evidence>
<evidence type="ECO:0000256" key="7">
    <source>
        <dbReference type="ARBA" id="ARBA00022737"/>
    </source>
</evidence>
<dbReference type="GO" id="GO:0005975">
    <property type="term" value="P:carbohydrate metabolic process"/>
    <property type="evidence" value="ECO:0007669"/>
    <property type="project" value="InterPro"/>
</dbReference>
<dbReference type="GO" id="GO:0071555">
    <property type="term" value="P:cell wall organization"/>
    <property type="evidence" value="ECO:0007669"/>
    <property type="project" value="UniProtKB-KW"/>
</dbReference>
<keyword evidence="15" id="KW-1185">Reference proteome</keyword>
<dbReference type="InterPro" id="IPR011050">
    <property type="entry name" value="Pectin_lyase_fold/virulence"/>
</dbReference>
<keyword evidence="5" id="KW-0964">Secreted</keyword>
<organism evidence="14 15">
    <name type="scientific">Rubus argutus</name>
    <name type="common">Southern blackberry</name>
    <dbReference type="NCBI Taxonomy" id="59490"/>
    <lineage>
        <taxon>Eukaryota</taxon>
        <taxon>Viridiplantae</taxon>
        <taxon>Streptophyta</taxon>
        <taxon>Embryophyta</taxon>
        <taxon>Tracheophyta</taxon>
        <taxon>Spermatophyta</taxon>
        <taxon>Magnoliopsida</taxon>
        <taxon>eudicotyledons</taxon>
        <taxon>Gunneridae</taxon>
        <taxon>Pentapetalae</taxon>
        <taxon>rosids</taxon>
        <taxon>fabids</taxon>
        <taxon>Rosales</taxon>
        <taxon>Rosaceae</taxon>
        <taxon>Rosoideae</taxon>
        <taxon>Rosoideae incertae sedis</taxon>
        <taxon>Rubus</taxon>
    </lineage>
</organism>
<dbReference type="InterPro" id="IPR006626">
    <property type="entry name" value="PbH1"/>
</dbReference>
<dbReference type="PANTHER" id="PTHR31375">
    <property type="match status" value="1"/>
</dbReference>
<evidence type="ECO:0000256" key="8">
    <source>
        <dbReference type="ARBA" id="ARBA00022801"/>
    </source>
</evidence>
<protein>
    <recommendedName>
        <fullName evidence="3">endo-polygalacturonase</fullName>
        <ecNumber evidence="3">3.2.1.15</ecNumber>
    </recommendedName>
</protein>
<evidence type="ECO:0000256" key="1">
    <source>
        <dbReference type="ARBA" id="ARBA00004191"/>
    </source>
</evidence>
<sequence length="411" mass="44229">MQLQGSYFFLVFLGIVSVTIDCSDHEHENTTMTTFNVLDYGAVSGGTTDNSRAFLEAWNAACSSEAENPTLIIPRRRFLLNPIIFNGPCNAQNINFLILGRLLAPKSPEAWKELDPGQWLAFHGVNGLKVAGPGTIDGRGQGWWDQSCKYHPKLVGCTSRAPTALKVLSCKKSSLRDIHVINSSQAHILIEGCDGIHIENLIIEAPGNSPNTDGIHIQASHNVIINNTIIGSGDDCVSIGDHISNIAISYVKCGPGHGISIGSLGKSGNFVQVENIHVSKVSLQGTTNGVRIKTWQVGKGYVRGVTFEDIFLDSVKNPIIIDQNYCKVSGACEELPTGVHISDVSFNNFYGTSSTNVAINLNCSRSVPCTGILLKSIYLRSAKLGQNVTSSCRNAYGIAFGVVQPSPCIQI</sequence>
<dbReference type="InterPro" id="IPR000743">
    <property type="entry name" value="Glyco_hydro_28"/>
</dbReference>
<gene>
    <name evidence="14" type="ORF">M0R45_003187</name>
</gene>
<proteinExistence type="inferred from homology"/>
<dbReference type="EC" id="3.2.1.15" evidence="3"/>
<keyword evidence="10" id="KW-0961">Cell wall biogenesis/degradation</keyword>
<name>A0AAW1YEM1_RUBAR</name>
<evidence type="ECO:0000256" key="2">
    <source>
        <dbReference type="ARBA" id="ARBA00008834"/>
    </source>
</evidence>
<evidence type="ECO:0000256" key="11">
    <source>
        <dbReference type="ARBA" id="ARBA00034074"/>
    </source>
</evidence>
<evidence type="ECO:0000256" key="5">
    <source>
        <dbReference type="ARBA" id="ARBA00022525"/>
    </source>
</evidence>
<keyword evidence="4" id="KW-0134">Cell wall</keyword>
<dbReference type="Proteomes" id="UP001457282">
    <property type="component" value="Unassembled WGS sequence"/>
</dbReference>
<evidence type="ECO:0000256" key="3">
    <source>
        <dbReference type="ARBA" id="ARBA00012736"/>
    </source>
</evidence>
<comment type="similarity">
    <text evidence="2 12">Belongs to the glycosyl hydrolase 28 family.</text>
</comment>
<comment type="subcellular location">
    <subcellularLocation>
        <location evidence="1">Secreted</location>
        <location evidence="1">Cell wall</location>
    </subcellularLocation>
</comment>
<comment type="catalytic activity">
    <reaction evidence="11">
        <text>(1,4-alpha-D-galacturonosyl)n+m + H2O = (1,4-alpha-D-galacturonosyl)n + (1,4-alpha-D-galacturonosyl)m.</text>
        <dbReference type="EC" id="3.2.1.15"/>
    </reaction>
</comment>